<name>A0A2P2PAW7_RHIMU</name>
<sequence length="20" mass="2389">MWSACRCFFVLVSNSRKLIK</sequence>
<proteinExistence type="predicted"/>
<organism evidence="1">
    <name type="scientific">Rhizophora mucronata</name>
    <name type="common">Asiatic mangrove</name>
    <dbReference type="NCBI Taxonomy" id="61149"/>
    <lineage>
        <taxon>Eukaryota</taxon>
        <taxon>Viridiplantae</taxon>
        <taxon>Streptophyta</taxon>
        <taxon>Embryophyta</taxon>
        <taxon>Tracheophyta</taxon>
        <taxon>Spermatophyta</taxon>
        <taxon>Magnoliopsida</taxon>
        <taxon>eudicotyledons</taxon>
        <taxon>Gunneridae</taxon>
        <taxon>Pentapetalae</taxon>
        <taxon>rosids</taxon>
        <taxon>fabids</taxon>
        <taxon>Malpighiales</taxon>
        <taxon>Rhizophoraceae</taxon>
        <taxon>Rhizophora</taxon>
    </lineage>
</organism>
<dbReference type="EMBL" id="GGEC01071401">
    <property type="protein sequence ID" value="MBX51885.1"/>
    <property type="molecule type" value="Transcribed_RNA"/>
</dbReference>
<accession>A0A2P2PAW7</accession>
<evidence type="ECO:0000313" key="1">
    <source>
        <dbReference type="EMBL" id="MBX51885.1"/>
    </source>
</evidence>
<protein>
    <submittedName>
        <fullName evidence="1">Uncharacterized protein</fullName>
    </submittedName>
</protein>
<dbReference type="AlphaFoldDB" id="A0A2P2PAW7"/>
<reference evidence="1" key="1">
    <citation type="submission" date="2018-02" db="EMBL/GenBank/DDBJ databases">
        <title>Rhizophora mucronata_Transcriptome.</title>
        <authorList>
            <person name="Meera S.P."/>
            <person name="Sreeshan A."/>
            <person name="Augustine A."/>
        </authorList>
    </citation>
    <scope>NUCLEOTIDE SEQUENCE</scope>
    <source>
        <tissue evidence="1">Leaf</tissue>
    </source>
</reference>